<feature type="short sequence motif" description="HXTX 2" evidence="2">
    <location>
        <begin position="111"/>
        <end position="114"/>
    </location>
</feature>
<accession>A0A239CJ07</accession>
<feature type="active site" description="Proton acceptor" evidence="2">
    <location>
        <position position="111"/>
    </location>
</feature>
<dbReference type="EC" id="3.1.4.58" evidence="2"/>
<organism evidence="3 4">
    <name type="scientific">Actinoplanes regularis</name>
    <dbReference type="NCBI Taxonomy" id="52697"/>
    <lineage>
        <taxon>Bacteria</taxon>
        <taxon>Bacillati</taxon>
        <taxon>Actinomycetota</taxon>
        <taxon>Actinomycetes</taxon>
        <taxon>Micromonosporales</taxon>
        <taxon>Micromonosporaceae</taxon>
        <taxon>Actinoplanes</taxon>
    </lineage>
</organism>
<dbReference type="PANTHER" id="PTHR35561:SF1">
    <property type="entry name" value="RNA 2',3'-CYCLIC PHOSPHODIESTERASE"/>
    <property type="match status" value="1"/>
</dbReference>
<dbReference type="GO" id="GO:0008664">
    <property type="term" value="F:RNA 2',3'-cyclic 3'-phosphodiesterase activity"/>
    <property type="evidence" value="ECO:0007669"/>
    <property type="project" value="UniProtKB-EC"/>
</dbReference>
<dbReference type="AlphaFoldDB" id="A0A239CJ07"/>
<dbReference type="Proteomes" id="UP000198415">
    <property type="component" value="Unassembled WGS sequence"/>
</dbReference>
<dbReference type="Pfam" id="PF13563">
    <property type="entry name" value="2_5_RNA_ligase2"/>
    <property type="match status" value="1"/>
</dbReference>
<dbReference type="HAMAP" id="MF_01940">
    <property type="entry name" value="RNA_CPDase"/>
    <property type="match status" value="1"/>
</dbReference>
<reference evidence="3 4" key="1">
    <citation type="submission" date="2017-06" db="EMBL/GenBank/DDBJ databases">
        <authorList>
            <person name="Kim H.J."/>
            <person name="Triplett B.A."/>
        </authorList>
    </citation>
    <scope>NUCLEOTIDE SEQUENCE [LARGE SCALE GENOMIC DNA]</scope>
    <source>
        <strain evidence="3 4">DSM 43151</strain>
    </source>
</reference>
<gene>
    <name evidence="3" type="ORF">SAMN06264365_111207</name>
</gene>
<dbReference type="PANTHER" id="PTHR35561">
    <property type="entry name" value="RNA 2',3'-CYCLIC PHOSPHODIESTERASE"/>
    <property type="match status" value="1"/>
</dbReference>
<dbReference type="Gene3D" id="3.90.1140.10">
    <property type="entry name" value="Cyclic phosphodiesterase"/>
    <property type="match status" value="1"/>
</dbReference>
<dbReference type="RefSeq" id="WP_239138608.1">
    <property type="nucleotide sequence ID" value="NZ_BOMU01000075.1"/>
</dbReference>
<dbReference type="GO" id="GO:0004113">
    <property type="term" value="F:2',3'-cyclic-nucleotide 3'-phosphodiesterase activity"/>
    <property type="evidence" value="ECO:0007669"/>
    <property type="project" value="InterPro"/>
</dbReference>
<name>A0A239CJ07_9ACTN</name>
<feature type="active site" description="Proton donor" evidence="2">
    <location>
        <position position="30"/>
    </location>
</feature>
<keyword evidence="4" id="KW-1185">Reference proteome</keyword>
<evidence type="ECO:0000256" key="1">
    <source>
        <dbReference type="ARBA" id="ARBA00022801"/>
    </source>
</evidence>
<dbReference type="SUPFAM" id="SSF55144">
    <property type="entry name" value="LigT-like"/>
    <property type="match status" value="1"/>
</dbReference>
<evidence type="ECO:0000256" key="2">
    <source>
        <dbReference type="HAMAP-Rule" id="MF_01940"/>
    </source>
</evidence>
<dbReference type="GO" id="GO:0016874">
    <property type="term" value="F:ligase activity"/>
    <property type="evidence" value="ECO:0007669"/>
    <property type="project" value="UniProtKB-KW"/>
</dbReference>
<evidence type="ECO:0000313" key="4">
    <source>
        <dbReference type="Proteomes" id="UP000198415"/>
    </source>
</evidence>
<keyword evidence="1 2" id="KW-0378">Hydrolase</keyword>
<feature type="short sequence motif" description="HXTX 1" evidence="2">
    <location>
        <begin position="30"/>
        <end position="33"/>
    </location>
</feature>
<dbReference type="EMBL" id="FZNR01000011">
    <property type="protein sequence ID" value="SNS19939.1"/>
    <property type="molecule type" value="Genomic_DNA"/>
</dbReference>
<dbReference type="InterPro" id="IPR004175">
    <property type="entry name" value="RNA_CPDase"/>
</dbReference>
<protein>
    <recommendedName>
        <fullName evidence="2">RNA 2',3'-cyclic phosphodiesterase</fullName>
        <shortName evidence="2">RNA 2',3'-CPDase</shortName>
        <ecNumber evidence="2">3.1.4.58</ecNumber>
    </recommendedName>
</protein>
<dbReference type="InterPro" id="IPR009097">
    <property type="entry name" value="Cyclic_Pdiesterase"/>
</dbReference>
<keyword evidence="3" id="KW-0436">Ligase</keyword>
<comment type="similarity">
    <text evidence="2">Belongs to the 2H phosphoesterase superfamily. ThpR family.</text>
</comment>
<proteinExistence type="inferred from homology"/>
<comment type="catalytic activity">
    <reaction evidence="2">
        <text>a 3'-end 2',3'-cyclophospho-ribonucleotide-RNA + H2O = a 3'-end 2'-phospho-ribonucleotide-RNA + H(+)</text>
        <dbReference type="Rhea" id="RHEA:11828"/>
        <dbReference type="Rhea" id="RHEA-COMP:10464"/>
        <dbReference type="Rhea" id="RHEA-COMP:17353"/>
        <dbReference type="ChEBI" id="CHEBI:15377"/>
        <dbReference type="ChEBI" id="CHEBI:15378"/>
        <dbReference type="ChEBI" id="CHEBI:83064"/>
        <dbReference type="ChEBI" id="CHEBI:173113"/>
        <dbReference type="EC" id="3.1.4.58"/>
    </reaction>
</comment>
<evidence type="ECO:0000313" key="3">
    <source>
        <dbReference type="EMBL" id="SNS19939.1"/>
    </source>
</evidence>
<comment type="function">
    <text evidence="2">Hydrolyzes RNA 2',3'-cyclic phosphodiester to an RNA 2'-phosphomonoester.</text>
</comment>
<dbReference type="NCBIfam" id="TIGR02258">
    <property type="entry name" value="2_5_ligase"/>
    <property type="match status" value="1"/>
</dbReference>
<sequence length="162" mass="17334">MAVFPPAAAREDLLGRLPAGARFARPSKWHITLAFLGQVEDFRTAEVAEALAAAPRPPAFRLRLAGAGRFGAVIWTGVGGDVQALGELRESVRVALDGAGFTIDTRPFRPHLTVSYRTERGLSAALEGYAGPEWPVTGIALVESLLGNYHTLHEWPLPPGGQ</sequence>